<reference evidence="1 2" key="1">
    <citation type="submission" date="2018-06" db="EMBL/GenBank/DDBJ databases">
        <authorList>
            <consortium name="Pathogen Informatics"/>
            <person name="Doyle S."/>
        </authorList>
    </citation>
    <scope>NUCLEOTIDE SEQUENCE [LARGE SCALE GENOMIC DNA]</scope>
    <source>
        <strain evidence="1 2">NCTC1659</strain>
    </source>
</reference>
<organism evidence="1 2">
    <name type="scientific">Canicola haemoglobinophilus</name>
    <dbReference type="NCBI Taxonomy" id="733"/>
    <lineage>
        <taxon>Bacteria</taxon>
        <taxon>Pseudomonadati</taxon>
        <taxon>Pseudomonadota</taxon>
        <taxon>Gammaproteobacteria</taxon>
        <taxon>Pasteurellales</taxon>
        <taxon>Pasteurellaceae</taxon>
        <taxon>Canicola</taxon>
    </lineage>
</organism>
<dbReference type="STRING" id="733.B0186_06055"/>
<evidence type="ECO:0008006" key="3">
    <source>
        <dbReference type="Google" id="ProtNLM"/>
    </source>
</evidence>
<name>A0A1V4B116_9PAST</name>
<dbReference type="Proteomes" id="UP000254329">
    <property type="component" value="Unassembled WGS sequence"/>
</dbReference>
<protein>
    <recommendedName>
        <fullName evidence="3">Peptidase C39 domain-containing protein</fullName>
    </recommendedName>
</protein>
<gene>
    <name evidence="1" type="ORF">NCTC1659_00686</name>
</gene>
<dbReference type="AlphaFoldDB" id="A0A1V4B116"/>
<evidence type="ECO:0000313" key="1">
    <source>
        <dbReference type="EMBL" id="STO59437.1"/>
    </source>
</evidence>
<dbReference type="RefSeq" id="WP_078218475.1">
    <property type="nucleotide sequence ID" value="NZ_MUXZ01000017.1"/>
</dbReference>
<sequence length="154" mass="17956">MFFMKALQQGELDCLCGIYSIVNAVYFVSHRKIKRKPLFNELLLAYMNNWGIYDLLIGGLDIYQMQYLLNHISKLYKKLKIQPNEIKRRSTLKSNIITHLQSPNSIVLFSTNSHWSVINHYTDEELMLFDSCSIKSINIAEILPTSVFFISFNP</sequence>
<keyword evidence="2" id="KW-1185">Reference proteome</keyword>
<dbReference type="EMBL" id="UGHF01000001">
    <property type="protein sequence ID" value="STO59437.1"/>
    <property type="molecule type" value="Genomic_DNA"/>
</dbReference>
<proteinExistence type="predicted"/>
<evidence type="ECO:0000313" key="2">
    <source>
        <dbReference type="Proteomes" id="UP000254329"/>
    </source>
</evidence>
<accession>A0A1V4B116</accession>